<keyword evidence="7 23" id="KW-0812">Transmembrane</keyword>
<evidence type="ECO:0000313" key="24">
    <source>
        <dbReference type="EMBL" id="MEQ7846524.1"/>
    </source>
</evidence>
<evidence type="ECO:0000256" key="1">
    <source>
        <dbReference type="ARBA" id="ARBA00004651"/>
    </source>
</evidence>
<comment type="function">
    <text evidence="21">Peptidoglycan polymerase that is essential for cell division.</text>
</comment>
<dbReference type="Pfam" id="PF01098">
    <property type="entry name" value="FTSW_RODA_SPOVE"/>
    <property type="match status" value="1"/>
</dbReference>
<keyword evidence="8" id="KW-0133">Cell shape</keyword>
<evidence type="ECO:0000256" key="14">
    <source>
        <dbReference type="ARBA" id="ARBA00032370"/>
    </source>
</evidence>
<comment type="pathway">
    <text evidence="2">Cell wall biogenesis; peptidoglycan biosynthesis.</text>
</comment>
<keyword evidence="13" id="KW-0961">Cell wall biogenesis/degradation</keyword>
<feature type="transmembrane region" description="Helical" evidence="23">
    <location>
        <begin position="361"/>
        <end position="386"/>
    </location>
</feature>
<evidence type="ECO:0000256" key="19">
    <source>
        <dbReference type="ARBA" id="ARBA00044770"/>
    </source>
</evidence>
<evidence type="ECO:0000256" key="22">
    <source>
        <dbReference type="SAM" id="MobiDB-lite"/>
    </source>
</evidence>
<evidence type="ECO:0000256" key="7">
    <source>
        <dbReference type="ARBA" id="ARBA00022692"/>
    </source>
</evidence>
<evidence type="ECO:0000256" key="20">
    <source>
        <dbReference type="ARBA" id="ARBA00049902"/>
    </source>
</evidence>
<comment type="subcellular location">
    <subcellularLocation>
        <location evidence="1">Cell membrane</location>
        <topology evidence="1">Multi-pass membrane protein</topology>
    </subcellularLocation>
</comment>
<keyword evidence="3" id="KW-1003">Cell membrane</keyword>
<feature type="transmembrane region" description="Helical" evidence="23">
    <location>
        <begin position="219"/>
        <end position="235"/>
    </location>
</feature>
<dbReference type="NCBIfam" id="TIGR02614">
    <property type="entry name" value="ftsW"/>
    <property type="match status" value="1"/>
</dbReference>
<feature type="transmembrane region" description="Helical" evidence="23">
    <location>
        <begin position="392"/>
        <end position="414"/>
    </location>
</feature>
<dbReference type="EC" id="2.4.99.28" evidence="19"/>
<evidence type="ECO:0000256" key="23">
    <source>
        <dbReference type="SAM" id="Phobius"/>
    </source>
</evidence>
<evidence type="ECO:0000256" key="9">
    <source>
        <dbReference type="ARBA" id="ARBA00022984"/>
    </source>
</evidence>
<dbReference type="PANTHER" id="PTHR30474:SF2">
    <property type="entry name" value="PEPTIDOGLYCAN GLYCOSYLTRANSFERASE FTSW-RELATED"/>
    <property type="match status" value="1"/>
</dbReference>
<keyword evidence="4" id="KW-0132">Cell division</keyword>
<comment type="caution">
    <text evidence="24">The sequence shown here is derived from an EMBL/GenBank/DDBJ whole genome shotgun (WGS) entry which is preliminary data.</text>
</comment>
<dbReference type="RefSeq" id="WP_349803907.1">
    <property type="nucleotide sequence ID" value="NZ_JBEGDP010000003.1"/>
</dbReference>
<keyword evidence="11 23" id="KW-0472">Membrane</keyword>
<name>A0ABV1NVM5_9ACTN</name>
<keyword evidence="5" id="KW-0328">Glycosyltransferase</keyword>
<accession>A0ABV1NVM5</accession>
<dbReference type="InterPro" id="IPR001182">
    <property type="entry name" value="FtsW/RodA"/>
</dbReference>
<evidence type="ECO:0000256" key="4">
    <source>
        <dbReference type="ARBA" id="ARBA00022618"/>
    </source>
</evidence>
<sequence>MTTTAERGPSPTRTARPAPQGLDDTRSMPAPGGAASAWWTLRERVRTTTATVHDALDRPLTSYYLLLGASTLLLTIGLIMVLSASSVYSFTQNDGDSYAIVRRQLMWVVLGLPLAFVASRLPHRLLRALAYPGYVVSLALLLLTAFIGVAVNGNQNWLAIGPLQIQPSEIAKLALILWAAHIYANKERRLASLHQVMVPVVPGLLLATGLVVFGRDLGTALVLFAIMLGMLWVVGAPLRFFAVCLSLVGVAAIGLAASDPERVSRLTTFADPFKDFLDSGWQPAHGLYALSSGGWFGQGIGASQQKWGDLPEAHTDFIFAVLGEELGLVGTVLVVALFLTIAFAALRVARHTADPFVRYASFGIVVWLVGQMVINVGMVLALLPVIGIPLPLVSYGGSALLPSLIALGLLIGFARREPEAARALALRRRGRSSGVAAGPLAGLTSGRGRSDR</sequence>
<feature type="region of interest" description="Disordered" evidence="22">
    <location>
        <begin position="431"/>
        <end position="452"/>
    </location>
</feature>
<evidence type="ECO:0000256" key="16">
    <source>
        <dbReference type="ARBA" id="ARBA00038053"/>
    </source>
</evidence>
<proteinExistence type="inferred from homology"/>
<evidence type="ECO:0000256" key="18">
    <source>
        <dbReference type="ARBA" id="ARBA00041418"/>
    </source>
</evidence>
<keyword evidence="6" id="KW-0808">Transferase</keyword>
<feature type="region of interest" description="Disordered" evidence="22">
    <location>
        <begin position="1"/>
        <end position="33"/>
    </location>
</feature>
<evidence type="ECO:0000256" key="17">
    <source>
        <dbReference type="ARBA" id="ARBA00041185"/>
    </source>
</evidence>
<dbReference type="InterPro" id="IPR013437">
    <property type="entry name" value="FtsW"/>
</dbReference>
<dbReference type="PANTHER" id="PTHR30474">
    <property type="entry name" value="CELL CYCLE PROTEIN"/>
    <property type="match status" value="1"/>
</dbReference>
<keyword evidence="9" id="KW-0573">Peptidoglycan synthesis</keyword>
<evidence type="ECO:0000256" key="13">
    <source>
        <dbReference type="ARBA" id="ARBA00023316"/>
    </source>
</evidence>
<feature type="transmembrane region" description="Helical" evidence="23">
    <location>
        <begin position="128"/>
        <end position="151"/>
    </location>
</feature>
<keyword evidence="25" id="KW-1185">Reference proteome</keyword>
<comment type="similarity">
    <text evidence="16">Belongs to the SEDS family. FtsW subfamily.</text>
</comment>
<evidence type="ECO:0000256" key="6">
    <source>
        <dbReference type="ARBA" id="ARBA00022679"/>
    </source>
</evidence>
<evidence type="ECO:0000256" key="12">
    <source>
        <dbReference type="ARBA" id="ARBA00023306"/>
    </source>
</evidence>
<feature type="transmembrane region" description="Helical" evidence="23">
    <location>
        <begin position="196"/>
        <end position="213"/>
    </location>
</feature>
<evidence type="ECO:0000256" key="21">
    <source>
        <dbReference type="ARBA" id="ARBA00049966"/>
    </source>
</evidence>
<evidence type="ECO:0000313" key="25">
    <source>
        <dbReference type="Proteomes" id="UP001482520"/>
    </source>
</evidence>
<feature type="transmembrane region" description="Helical" evidence="23">
    <location>
        <begin position="104"/>
        <end position="121"/>
    </location>
</feature>
<keyword evidence="12" id="KW-0131">Cell cycle</keyword>
<reference evidence="24 25" key="1">
    <citation type="submission" date="2024-02" db="EMBL/GenBank/DDBJ databases">
        <title>Full genome sequence of Nocardioides kribbensis.</title>
        <authorList>
            <person name="Poletto B.L."/>
            <person name="Silva G."/>
            <person name="Galante D."/>
            <person name="Campos K.R."/>
            <person name="Santos M.B.N."/>
            <person name="Sacchi C.T."/>
        </authorList>
    </citation>
    <scope>NUCLEOTIDE SEQUENCE [LARGE SCALE GENOMIC DNA]</scope>
    <source>
        <strain evidence="24 25">O4R</strain>
    </source>
</reference>
<evidence type="ECO:0000256" key="3">
    <source>
        <dbReference type="ARBA" id="ARBA00022475"/>
    </source>
</evidence>
<evidence type="ECO:0000256" key="10">
    <source>
        <dbReference type="ARBA" id="ARBA00022989"/>
    </source>
</evidence>
<keyword evidence="10 23" id="KW-1133">Transmembrane helix</keyword>
<feature type="transmembrane region" description="Helical" evidence="23">
    <location>
        <begin position="63"/>
        <end position="84"/>
    </location>
</feature>
<comment type="catalytic activity">
    <reaction evidence="20">
        <text>[GlcNAc-(1-&gt;4)-Mur2Ac(oyl-L-Ala-gamma-D-Glu-L-Lys-D-Ala-D-Ala)](n)-di-trans,octa-cis-undecaprenyl diphosphate + beta-D-GlcNAc-(1-&gt;4)-Mur2Ac(oyl-L-Ala-gamma-D-Glu-L-Lys-D-Ala-D-Ala)-di-trans,octa-cis-undecaprenyl diphosphate = [GlcNAc-(1-&gt;4)-Mur2Ac(oyl-L-Ala-gamma-D-Glu-L-Lys-D-Ala-D-Ala)](n+1)-di-trans,octa-cis-undecaprenyl diphosphate + di-trans,octa-cis-undecaprenyl diphosphate + H(+)</text>
        <dbReference type="Rhea" id="RHEA:23708"/>
        <dbReference type="Rhea" id="RHEA-COMP:9602"/>
        <dbReference type="Rhea" id="RHEA-COMP:9603"/>
        <dbReference type="ChEBI" id="CHEBI:15378"/>
        <dbReference type="ChEBI" id="CHEBI:58405"/>
        <dbReference type="ChEBI" id="CHEBI:60033"/>
        <dbReference type="ChEBI" id="CHEBI:78435"/>
        <dbReference type="EC" id="2.4.99.28"/>
    </reaction>
</comment>
<feature type="transmembrane region" description="Helical" evidence="23">
    <location>
        <begin position="326"/>
        <end position="349"/>
    </location>
</feature>
<dbReference type="Proteomes" id="UP001482520">
    <property type="component" value="Unassembled WGS sequence"/>
</dbReference>
<organism evidence="24 25">
    <name type="scientific">Nocardioides kribbensis</name>
    <dbReference type="NCBI Taxonomy" id="305517"/>
    <lineage>
        <taxon>Bacteria</taxon>
        <taxon>Bacillati</taxon>
        <taxon>Actinomycetota</taxon>
        <taxon>Actinomycetes</taxon>
        <taxon>Propionibacteriales</taxon>
        <taxon>Nocardioidaceae</taxon>
        <taxon>Nocardioides</taxon>
    </lineage>
</organism>
<gene>
    <name evidence="24" type="primary">ftsW</name>
    <name evidence="24" type="ORF">V6R90_04470</name>
</gene>
<dbReference type="EMBL" id="JBEGDP010000003">
    <property type="protein sequence ID" value="MEQ7846524.1"/>
    <property type="molecule type" value="Genomic_DNA"/>
</dbReference>
<evidence type="ECO:0000256" key="5">
    <source>
        <dbReference type="ARBA" id="ARBA00022676"/>
    </source>
</evidence>
<evidence type="ECO:0000256" key="11">
    <source>
        <dbReference type="ARBA" id="ARBA00023136"/>
    </source>
</evidence>
<evidence type="ECO:0000256" key="8">
    <source>
        <dbReference type="ARBA" id="ARBA00022960"/>
    </source>
</evidence>
<protein>
    <recommendedName>
        <fullName evidence="17">Probable peptidoglycan glycosyltransferase FtsW</fullName>
        <ecNumber evidence="19">2.4.99.28</ecNumber>
    </recommendedName>
    <alternativeName>
        <fullName evidence="18">Cell division protein FtsW</fullName>
    </alternativeName>
    <alternativeName>
        <fullName evidence="15">Cell wall polymerase</fullName>
    </alternativeName>
    <alternativeName>
        <fullName evidence="14">Peptidoglycan polymerase</fullName>
    </alternativeName>
</protein>
<evidence type="ECO:0000256" key="15">
    <source>
        <dbReference type="ARBA" id="ARBA00033270"/>
    </source>
</evidence>
<evidence type="ECO:0000256" key="2">
    <source>
        <dbReference type="ARBA" id="ARBA00004752"/>
    </source>
</evidence>